<comment type="caution">
    <text evidence="2">The sequence shown here is derived from an EMBL/GenBank/DDBJ whole genome shotgun (WGS) entry which is preliminary data.</text>
</comment>
<dbReference type="RefSeq" id="WP_380904307.1">
    <property type="nucleotide sequence ID" value="NZ_JBHUEG010000001.1"/>
</dbReference>
<dbReference type="Proteomes" id="UP001597545">
    <property type="component" value="Unassembled WGS sequence"/>
</dbReference>
<sequence length="233" mass="26901">MERNNRLKRLEYWIKARMGRIAFIDVQYKIPKVWYGSDYGGFYVHPTPLDHNAIVYSFGIGEDISFDTAMIAEHGCQVFGFDPTPKSIDWLKTQRTPENFHFYSYGLGEKTEEVTFFLPKNKTHVSGSIFGHQLVNDDDYISVPLKSFPDIIKETGHTKIDVLKMDIEGSEYVVIDSILKSGIPIGQLLLETHERFFADGKEKGEIFFEKLYKQGYRIFGISDTYQEISLIKV</sequence>
<dbReference type="EMBL" id="JBHULR010000004">
    <property type="protein sequence ID" value="MFD2548496.1"/>
    <property type="molecule type" value="Genomic_DNA"/>
</dbReference>
<dbReference type="PANTHER" id="PTHR32026:SF10">
    <property type="entry name" value="METHYLTRANSFERASE-LIKE PROTEIN 24-RELATED"/>
    <property type="match status" value="1"/>
</dbReference>
<accession>A0ABW5KLM0</accession>
<dbReference type="InterPro" id="IPR006342">
    <property type="entry name" value="FkbM_mtfrase"/>
</dbReference>
<evidence type="ECO:0000313" key="2">
    <source>
        <dbReference type="EMBL" id="MFD2548496.1"/>
    </source>
</evidence>
<evidence type="ECO:0000313" key="3">
    <source>
        <dbReference type="Proteomes" id="UP001597545"/>
    </source>
</evidence>
<dbReference type="PANTHER" id="PTHR32026">
    <property type="entry name" value="METHYLTRANSFERASE-LIKE PROTEIN 24"/>
    <property type="match status" value="1"/>
</dbReference>
<keyword evidence="2" id="KW-0489">Methyltransferase</keyword>
<organism evidence="2 3">
    <name type="scientific">Sphingobacterium suaedae</name>
    <dbReference type="NCBI Taxonomy" id="1686402"/>
    <lineage>
        <taxon>Bacteria</taxon>
        <taxon>Pseudomonadati</taxon>
        <taxon>Bacteroidota</taxon>
        <taxon>Sphingobacteriia</taxon>
        <taxon>Sphingobacteriales</taxon>
        <taxon>Sphingobacteriaceae</taxon>
        <taxon>Sphingobacterium</taxon>
    </lineage>
</organism>
<keyword evidence="2" id="KW-0808">Transferase</keyword>
<dbReference type="Pfam" id="PF05050">
    <property type="entry name" value="Methyltransf_21"/>
    <property type="match status" value="1"/>
</dbReference>
<keyword evidence="3" id="KW-1185">Reference proteome</keyword>
<name>A0ABW5KLM0_9SPHI</name>
<feature type="domain" description="Methyltransferase FkbM" evidence="1">
    <location>
        <begin position="70"/>
        <end position="217"/>
    </location>
</feature>
<dbReference type="SUPFAM" id="SSF53335">
    <property type="entry name" value="S-adenosyl-L-methionine-dependent methyltransferases"/>
    <property type="match status" value="1"/>
</dbReference>
<evidence type="ECO:0000259" key="1">
    <source>
        <dbReference type="Pfam" id="PF05050"/>
    </source>
</evidence>
<dbReference type="InterPro" id="IPR029063">
    <property type="entry name" value="SAM-dependent_MTases_sf"/>
</dbReference>
<dbReference type="GO" id="GO:0008168">
    <property type="term" value="F:methyltransferase activity"/>
    <property type="evidence" value="ECO:0007669"/>
    <property type="project" value="UniProtKB-KW"/>
</dbReference>
<dbReference type="GO" id="GO:0032259">
    <property type="term" value="P:methylation"/>
    <property type="evidence" value="ECO:0007669"/>
    <property type="project" value="UniProtKB-KW"/>
</dbReference>
<dbReference type="NCBIfam" id="TIGR01444">
    <property type="entry name" value="fkbM_fam"/>
    <property type="match status" value="1"/>
</dbReference>
<dbReference type="Gene3D" id="3.40.50.150">
    <property type="entry name" value="Vaccinia Virus protein VP39"/>
    <property type="match status" value="1"/>
</dbReference>
<reference evidence="3" key="1">
    <citation type="journal article" date="2019" name="Int. J. Syst. Evol. Microbiol.">
        <title>The Global Catalogue of Microorganisms (GCM) 10K type strain sequencing project: providing services to taxonomists for standard genome sequencing and annotation.</title>
        <authorList>
            <consortium name="The Broad Institute Genomics Platform"/>
            <consortium name="The Broad Institute Genome Sequencing Center for Infectious Disease"/>
            <person name="Wu L."/>
            <person name="Ma J."/>
        </authorList>
    </citation>
    <scope>NUCLEOTIDE SEQUENCE [LARGE SCALE GENOMIC DNA]</scope>
    <source>
        <strain evidence="3">KCTC 42662</strain>
    </source>
</reference>
<proteinExistence type="predicted"/>
<dbReference type="InterPro" id="IPR026913">
    <property type="entry name" value="METTL24"/>
</dbReference>
<protein>
    <submittedName>
        <fullName evidence="2">FkbM family methyltransferase</fullName>
    </submittedName>
</protein>
<gene>
    <name evidence="2" type="ORF">ACFSR5_12660</name>
</gene>